<gene>
    <name evidence="2" type="ORF">SAMN04489760_13415</name>
</gene>
<dbReference type="AlphaFoldDB" id="A0A1H8AEK5"/>
<dbReference type="Pfam" id="PF00111">
    <property type="entry name" value="Fer2"/>
    <property type="match status" value="1"/>
</dbReference>
<dbReference type="InterPro" id="IPR041414">
    <property type="entry name" value="Raco-like_middle"/>
</dbReference>
<feature type="domain" description="2Fe-2S ferredoxin-type" evidence="1">
    <location>
        <begin position="2"/>
        <end position="94"/>
    </location>
</feature>
<evidence type="ECO:0000259" key="1">
    <source>
        <dbReference type="PROSITE" id="PS51085"/>
    </source>
</evidence>
<dbReference type="Pfam" id="PF14574">
    <property type="entry name" value="RACo_C_ter"/>
    <property type="match status" value="1"/>
</dbReference>
<dbReference type="InterPro" id="IPR036010">
    <property type="entry name" value="2Fe-2S_ferredoxin-like_sf"/>
</dbReference>
<keyword evidence="3" id="KW-1185">Reference proteome</keyword>
<dbReference type="SUPFAM" id="SSF54292">
    <property type="entry name" value="2Fe-2S ferredoxin-like"/>
    <property type="match status" value="1"/>
</dbReference>
<dbReference type="CDD" id="cd00207">
    <property type="entry name" value="fer2"/>
    <property type="match status" value="1"/>
</dbReference>
<dbReference type="PANTHER" id="PTHR42895:SF2">
    <property type="entry name" value="IRON-SULFUR CLUSTER PROTEIN"/>
    <property type="match status" value="1"/>
</dbReference>
<dbReference type="Proteomes" id="UP000198744">
    <property type="component" value="Unassembled WGS sequence"/>
</dbReference>
<dbReference type="InterPro" id="IPR012675">
    <property type="entry name" value="Beta-grasp_dom_sf"/>
</dbReference>
<sequence>MAKVTFQPANRSVEVQKGASILEAAKMAGVVVESPCNGFGTCGKCKVRLEPEFLNGISYENDRHLSEAEKSRGVVLSCLAQVKDDLSVCVEESDRKESSALAILGYAKAMTLEMDGFVKKQFSEPENLTRIYGGDEVLGVEPGNTEDRNYGMVVDIGTTTLVASLVDIREGKELGSVFSLNPQVRHAQDVLSRIAMASEEHGLALLHSELTAEINRMIDQAARSLEIQRKNLYEVVYSGNTCMLHLAARISPYSLGKYPYTPCMTGGTSLKATEFGLDISEFGLLYLPPIISAYVGADITSGILASGLHKQQGVALFVDIGTNGEMVLASEGRLSATSTAAGPAFEGMNITCGMRADEGAVERFAVGEDGSVTIKTIGRTKAVGLCGSGLVDIVGELVAHGVIRKNGRFVDPQADFLPPALRERLVRYNGKPGFRVSDGVYLLQKDVRQVQLAKGAVRAGVEILLQHRGIRAADVDRVLIAGAFGYHLRTYSLINIGLLPREFEGRIEFIGNTSKSGGQAFLLNRAYRREMTEVAKAVDVLELANFEAFEKVFVHCLSF</sequence>
<dbReference type="RefSeq" id="WP_093884600.1">
    <property type="nucleotide sequence ID" value="NZ_FOBS01000034.1"/>
</dbReference>
<dbReference type="Gene3D" id="3.10.20.30">
    <property type="match status" value="1"/>
</dbReference>
<dbReference type="InterPro" id="IPR001041">
    <property type="entry name" value="2Fe-2S_ferredoxin-type"/>
</dbReference>
<reference evidence="2 3" key="1">
    <citation type="submission" date="2016-10" db="EMBL/GenBank/DDBJ databases">
        <authorList>
            <person name="de Groot N.N."/>
        </authorList>
    </citation>
    <scope>NUCLEOTIDE SEQUENCE [LARGE SCALE GENOMIC DNA]</scope>
    <source>
        <strain evidence="2 3">DSM 8423</strain>
    </source>
</reference>
<dbReference type="InterPro" id="IPR027980">
    <property type="entry name" value="RACo_C"/>
</dbReference>
<evidence type="ECO:0000313" key="2">
    <source>
        <dbReference type="EMBL" id="SEM68364.1"/>
    </source>
</evidence>
<proteinExistence type="predicted"/>
<dbReference type="Pfam" id="PF17651">
    <property type="entry name" value="Raco_middle"/>
    <property type="match status" value="1"/>
</dbReference>
<dbReference type="InterPro" id="IPR042259">
    <property type="entry name" value="Raco-like_middle_sf"/>
</dbReference>
<organism evidence="2 3">
    <name type="scientific">Syntrophus gentianae</name>
    <dbReference type="NCBI Taxonomy" id="43775"/>
    <lineage>
        <taxon>Bacteria</taxon>
        <taxon>Pseudomonadati</taxon>
        <taxon>Thermodesulfobacteriota</taxon>
        <taxon>Syntrophia</taxon>
        <taxon>Syntrophales</taxon>
        <taxon>Syntrophaceae</taxon>
        <taxon>Syntrophus</taxon>
    </lineage>
</organism>
<dbReference type="GO" id="GO:0051536">
    <property type="term" value="F:iron-sulfur cluster binding"/>
    <property type="evidence" value="ECO:0007669"/>
    <property type="project" value="InterPro"/>
</dbReference>
<dbReference type="OrthoDB" id="9810588at2"/>
<accession>A0A1H8AEK5</accession>
<dbReference type="PROSITE" id="PS51085">
    <property type="entry name" value="2FE2S_FER_2"/>
    <property type="match status" value="1"/>
</dbReference>
<protein>
    <submittedName>
        <fullName evidence="2">Uncharacterized 2Fe-2 and 4Fe-4S clusters-containing protein, contains DUF4445 domain</fullName>
    </submittedName>
</protein>
<evidence type="ECO:0000313" key="3">
    <source>
        <dbReference type="Proteomes" id="UP000198744"/>
    </source>
</evidence>
<dbReference type="STRING" id="43775.SAMN04489760_13415"/>
<dbReference type="PANTHER" id="PTHR42895">
    <property type="entry name" value="IRON-SULFUR CLUSTER-BINDING PROTEIN-RELATED"/>
    <property type="match status" value="1"/>
</dbReference>
<dbReference type="EMBL" id="FOBS01000034">
    <property type="protein sequence ID" value="SEM68364.1"/>
    <property type="molecule type" value="Genomic_DNA"/>
</dbReference>
<name>A0A1H8AEK5_9BACT</name>
<dbReference type="Gene3D" id="3.30.420.480">
    <property type="entry name" value="Domain of unknown function (DUF4445)"/>
    <property type="match status" value="1"/>
</dbReference>
<dbReference type="InterPro" id="IPR052911">
    <property type="entry name" value="Corrinoid_activation_enz"/>
</dbReference>